<dbReference type="AlphaFoldDB" id="A0A067NX97"/>
<evidence type="ECO:0000313" key="1">
    <source>
        <dbReference type="EMBL" id="KDQ28236.1"/>
    </source>
</evidence>
<reference evidence="2" key="1">
    <citation type="journal article" date="2014" name="Proc. Natl. Acad. Sci. U.S.A.">
        <title>Extensive sampling of basidiomycete genomes demonstrates inadequacy of the white-rot/brown-rot paradigm for wood decay fungi.</title>
        <authorList>
            <person name="Riley R."/>
            <person name="Salamov A.A."/>
            <person name="Brown D.W."/>
            <person name="Nagy L.G."/>
            <person name="Floudas D."/>
            <person name="Held B.W."/>
            <person name="Levasseur A."/>
            <person name="Lombard V."/>
            <person name="Morin E."/>
            <person name="Otillar R."/>
            <person name="Lindquist E.A."/>
            <person name="Sun H."/>
            <person name="LaButti K.M."/>
            <person name="Schmutz J."/>
            <person name="Jabbour D."/>
            <person name="Luo H."/>
            <person name="Baker S.E."/>
            <person name="Pisabarro A.G."/>
            <person name="Walton J.D."/>
            <person name="Blanchette R.A."/>
            <person name="Henrissat B."/>
            <person name="Martin F."/>
            <person name="Cullen D."/>
            <person name="Hibbett D.S."/>
            <person name="Grigoriev I.V."/>
        </authorList>
    </citation>
    <scope>NUCLEOTIDE SEQUENCE [LARGE SCALE GENOMIC DNA]</scope>
    <source>
        <strain evidence="2">PC15</strain>
    </source>
</reference>
<gene>
    <name evidence="1" type="ORF">PLEOSDRAFT_1071462</name>
</gene>
<evidence type="ECO:0000313" key="2">
    <source>
        <dbReference type="Proteomes" id="UP000027073"/>
    </source>
</evidence>
<dbReference type="InParanoid" id="A0A067NX97"/>
<dbReference type="Proteomes" id="UP000027073">
    <property type="component" value="Unassembled WGS sequence"/>
</dbReference>
<dbReference type="HOGENOM" id="CLU_1856127_0_0_1"/>
<dbReference type="VEuPathDB" id="FungiDB:PLEOSDRAFT_1071462"/>
<organism evidence="1 2">
    <name type="scientific">Pleurotus ostreatus (strain PC15)</name>
    <name type="common">Oyster mushroom</name>
    <dbReference type="NCBI Taxonomy" id="1137138"/>
    <lineage>
        <taxon>Eukaryota</taxon>
        <taxon>Fungi</taxon>
        <taxon>Dikarya</taxon>
        <taxon>Basidiomycota</taxon>
        <taxon>Agaricomycotina</taxon>
        <taxon>Agaricomycetes</taxon>
        <taxon>Agaricomycetidae</taxon>
        <taxon>Agaricales</taxon>
        <taxon>Pleurotineae</taxon>
        <taxon>Pleurotaceae</taxon>
        <taxon>Pleurotus</taxon>
    </lineage>
</organism>
<dbReference type="EMBL" id="KL198008">
    <property type="protein sequence ID" value="KDQ28236.1"/>
    <property type="molecule type" value="Genomic_DNA"/>
</dbReference>
<protein>
    <submittedName>
        <fullName evidence="1">Uncharacterized protein</fullName>
    </submittedName>
</protein>
<name>A0A067NX97_PLEO1</name>
<sequence length="138" mass="15582">MKLLPYCDLPTKKFNLLGPTCFPSSVFFNLASVELWDIRGHSVVRTMLHRVHGVVHFLLRRSESRRARRRGSRTGHTIRTTYCDPSSAGCIFGNILGYDFLAVINSATVVTYQVPEQESQGINLPNFFCWIDVYIGAG</sequence>
<accession>A0A067NX97</accession>
<proteinExistence type="predicted"/>